<dbReference type="AlphaFoldDB" id="A0A5C3ECT4"/>
<organism evidence="1 2">
    <name type="scientific">Ustilago trichophora</name>
    <dbReference type="NCBI Taxonomy" id="86804"/>
    <lineage>
        <taxon>Eukaryota</taxon>
        <taxon>Fungi</taxon>
        <taxon>Dikarya</taxon>
        <taxon>Basidiomycota</taxon>
        <taxon>Ustilaginomycotina</taxon>
        <taxon>Ustilaginomycetes</taxon>
        <taxon>Ustilaginales</taxon>
        <taxon>Ustilaginaceae</taxon>
        <taxon>Ustilago</taxon>
    </lineage>
</organism>
<dbReference type="EMBL" id="OOIN01000016">
    <property type="protein sequence ID" value="SPO26969.1"/>
    <property type="molecule type" value="Genomic_DNA"/>
</dbReference>
<reference evidence="1 2" key="1">
    <citation type="submission" date="2018-03" db="EMBL/GenBank/DDBJ databases">
        <authorList>
            <person name="Guldener U."/>
        </authorList>
    </citation>
    <scope>NUCLEOTIDE SEQUENCE [LARGE SCALE GENOMIC DNA]</scope>
    <source>
        <strain evidence="1 2">NBRC100155</strain>
    </source>
</reference>
<gene>
    <name evidence="1" type="ORF">UTRI_10434_B</name>
</gene>
<proteinExistence type="predicted"/>
<keyword evidence="2" id="KW-1185">Reference proteome</keyword>
<protein>
    <submittedName>
        <fullName evidence="1">Uncharacterized protein</fullName>
    </submittedName>
</protein>
<evidence type="ECO:0000313" key="2">
    <source>
        <dbReference type="Proteomes" id="UP000324022"/>
    </source>
</evidence>
<evidence type="ECO:0000313" key="1">
    <source>
        <dbReference type="EMBL" id="SPO26969.1"/>
    </source>
</evidence>
<accession>A0A5C3ECT4</accession>
<dbReference type="Proteomes" id="UP000324022">
    <property type="component" value="Unassembled WGS sequence"/>
</dbReference>
<name>A0A5C3ECT4_9BASI</name>
<sequence length="141" mass="16223">MLVRADDPPLTGTDLKFWQEAKERYIGDSEGVDLRADGLQKFAEVADLNREALRHSEAHGTTPIGKKKAFLPRNRKPYFWSIVRPGHELHERMNLDADRAALALFRTTNEGTNLIHIDTVKNAAMDLPVWPLRDILRRLRR</sequence>